<evidence type="ECO:0000313" key="2">
    <source>
        <dbReference type="Proteomes" id="UP001243623"/>
    </source>
</evidence>
<evidence type="ECO:0000313" key="1">
    <source>
        <dbReference type="EMBL" id="WIW70638.1"/>
    </source>
</evidence>
<dbReference type="KEGG" id="sgbi:P3F81_12240"/>
<gene>
    <name evidence="1" type="ORF">P3F81_12240</name>
</gene>
<dbReference type="AlphaFoldDB" id="A0A9Y2ES96"/>
<dbReference type="EMBL" id="CP120678">
    <property type="protein sequence ID" value="WIW70638.1"/>
    <property type="molecule type" value="Genomic_DNA"/>
</dbReference>
<keyword evidence="2" id="KW-1185">Reference proteome</keyword>
<protein>
    <submittedName>
        <fullName evidence="1">DUF2441 domain-containing protein</fullName>
    </submittedName>
</protein>
<reference evidence="1" key="1">
    <citation type="submission" date="2023-03" db="EMBL/GenBank/DDBJ databases">
        <title>Selenobaculum gbiensis gen. nov. sp. nov., a new bacterium isolated from the gut microbiota of IBD patient.</title>
        <authorList>
            <person name="Yeo S."/>
            <person name="Park H."/>
            <person name="Huh C.S."/>
        </authorList>
    </citation>
    <scope>NUCLEOTIDE SEQUENCE</scope>
    <source>
        <strain evidence="1">ICN-92133</strain>
    </source>
</reference>
<name>A0A9Y2ES96_9FIRM</name>
<sequence>MLIVIEYIQDKEFFHISVPKFYSQFPEWSLNETRFIGKTTNPFFSYYDKTSYQVLDKTKTTAYPFNKIANVMNEIISGRTQIPHDLPNFYHCNPNRCFSELYSYFKDYLLLTREWIYEEVRKESFPHLPSRQKGLWVIPINESLKASLTFWEKNLVSNENAKFLKLKLTGKLHLTSEEFLLSDSLSLDQFRQTAFKYWLGCNNPKNPEQLECIFEGFASVTHIYDSLEEINF</sequence>
<dbReference type="SUPFAM" id="SSF56399">
    <property type="entry name" value="ADP-ribosylation"/>
    <property type="match status" value="1"/>
</dbReference>
<organism evidence="1 2">
    <name type="scientific">Selenobaculum gibii</name>
    <dbReference type="NCBI Taxonomy" id="3054208"/>
    <lineage>
        <taxon>Bacteria</taxon>
        <taxon>Bacillati</taxon>
        <taxon>Bacillota</taxon>
        <taxon>Negativicutes</taxon>
        <taxon>Selenomonadales</taxon>
        <taxon>Selenomonadaceae</taxon>
        <taxon>Selenobaculum</taxon>
    </lineage>
</organism>
<accession>A0A9Y2ES96</accession>
<dbReference type="Proteomes" id="UP001243623">
    <property type="component" value="Chromosome"/>
</dbReference>
<proteinExistence type="predicted"/>
<dbReference type="RefSeq" id="WP_309320481.1">
    <property type="nucleotide sequence ID" value="NZ_CP120678.1"/>
</dbReference>